<sequence length="288" mass="31878">MLLKLFRLIVQCESHRRGPGVRRLLRHALFRRAVRPLTAALIAGLFPFAAWAGTAVPRCNNPFDLLRLASPLKRLQHRLTTTDPITVVAIGSSSTAGAGASSPAKSYPSQLEAALKAHFRGHTLTVLNRGVNGEEIGDMLKRFGTDVVALKPDLVLWQLGTNSVMRDQQIGAHGSLIRDGLRQIRAIGADVVLIDPQYVPRVIAKPDAERMVEFLALTAKQENIDLFRRYELMKRWYQVDHLSFDTFVSPDGLHLNDWSYACMAKGLADVIAEAAQRPVQAATVRSSR</sequence>
<dbReference type="AlphaFoldDB" id="A0A346A1F0"/>
<reference evidence="1 2" key="1">
    <citation type="submission" date="2018-07" db="EMBL/GenBank/DDBJ databases">
        <authorList>
            <person name="Quirk P.G."/>
            <person name="Krulwich T.A."/>
        </authorList>
    </citation>
    <scope>NUCLEOTIDE SEQUENCE [LARGE SCALE GENOMIC DNA]</scope>
    <source>
        <strain evidence="1 2">CC-BB4</strain>
    </source>
</reference>
<organism evidence="1 2">
    <name type="scientific">Pseudolabrys taiwanensis</name>
    <dbReference type="NCBI Taxonomy" id="331696"/>
    <lineage>
        <taxon>Bacteria</taxon>
        <taxon>Pseudomonadati</taxon>
        <taxon>Pseudomonadota</taxon>
        <taxon>Alphaproteobacteria</taxon>
        <taxon>Hyphomicrobiales</taxon>
        <taxon>Xanthobacteraceae</taxon>
        <taxon>Pseudolabrys</taxon>
    </lineage>
</organism>
<evidence type="ECO:0000313" key="2">
    <source>
        <dbReference type="Proteomes" id="UP000254889"/>
    </source>
</evidence>
<dbReference type="Proteomes" id="UP000254889">
    <property type="component" value="Chromosome"/>
</dbReference>
<dbReference type="InterPro" id="IPR057572">
    <property type="entry name" value="NonGDSL"/>
</dbReference>
<gene>
    <name evidence="1" type="ORF">DW352_22210</name>
</gene>
<dbReference type="PANTHER" id="PTHR30383">
    <property type="entry name" value="THIOESTERASE 1/PROTEASE 1/LYSOPHOSPHOLIPASE L1"/>
    <property type="match status" value="1"/>
</dbReference>
<dbReference type="OrthoDB" id="7203637at2"/>
<dbReference type="Pfam" id="PF25182">
    <property type="entry name" value="NonGDSL"/>
    <property type="match status" value="1"/>
</dbReference>
<dbReference type="Gene3D" id="3.40.50.1110">
    <property type="entry name" value="SGNH hydrolase"/>
    <property type="match status" value="1"/>
</dbReference>
<dbReference type="InterPro" id="IPR036514">
    <property type="entry name" value="SGNH_hydro_sf"/>
</dbReference>
<dbReference type="EMBL" id="CP031417">
    <property type="protein sequence ID" value="AXK82997.1"/>
    <property type="molecule type" value="Genomic_DNA"/>
</dbReference>
<evidence type="ECO:0000313" key="1">
    <source>
        <dbReference type="EMBL" id="AXK82997.1"/>
    </source>
</evidence>
<dbReference type="InterPro" id="IPR051532">
    <property type="entry name" value="Ester_Hydrolysis_Enzymes"/>
</dbReference>
<proteinExistence type="predicted"/>
<name>A0A346A1F0_9HYPH</name>
<dbReference type="KEGG" id="ptaw:DW352_22210"/>
<protein>
    <submittedName>
        <fullName evidence="1">SGNH/GDSL hydrolase family protein</fullName>
    </submittedName>
</protein>
<accession>A0A346A1F0</accession>
<dbReference type="SUPFAM" id="SSF52266">
    <property type="entry name" value="SGNH hydrolase"/>
    <property type="match status" value="1"/>
</dbReference>
<dbReference type="CDD" id="cd00229">
    <property type="entry name" value="SGNH_hydrolase"/>
    <property type="match status" value="1"/>
</dbReference>
<keyword evidence="2" id="KW-1185">Reference proteome</keyword>
<keyword evidence="1" id="KW-0378">Hydrolase</keyword>
<dbReference type="GO" id="GO:0004622">
    <property type="term" value="F:phosphatidylcholine lysophospholipase activity"/>
    <property type="evidence" value="ECO:0007669"/>
    <property type="project" value="TreeGrafter"/>
</dbReference>
<dbReference type="PANTHER" id="PTHR30383:SF5">
    <property type="entry name" value="SGNH HYDROLASE-TYPE ESTERASE DOMAIN-CONTAINING PROTEIN"/>
    <property type="match status" value="1"/>
</dbReference>